<sequence length="86" mass="10231">MLRENTRVQNVRWLILVPVQVRLLKRLVEHQNVIQPRSIARYPKAKVKSPADQKATPRLTYYHIYYFSLPSPSLSYHPSFNTIKLR</sequence>
<dbReference type="AlphaFoldDB" id="A0AAV7JAE3"/>
<proteinExistence type="predicted"/>
<evidence type="ECO:0000313" key="1">
    <source>
        <dbReference type="EMBL" id="KAH0568554.1"/>
    </source>
</evidence>
<comment type="caution">
    <text evidence="1">The sequence shown here is derived from an EMBL/GenBank/DDBJ whole genome shotgun (WGS) entry which is preliminary data.</text>
</comment>
<dbReference type="Proteomes" id="UP000826195">
    <property type="component" value="Unassembled WGS sequence"/>
</dbReference>
<evidence type="ECO:0000313" key="2">
    <source>
        <dbReference type="Proteomes" id="UP000826195"/>
    </source>
</evidence>
<organism evidence="1 2">
    <name type="scientific">Cotesia glomerata</name>
    <name type="common">Lepidopteran parasitic wasp</name>
    <name type="synonym">Apanteles glomeratus</name>
    <dbReference type="NCBI Taxonomy" id="32391"/>
    <lineage>
        <taxon>Eukaryota</taxon>
        <taxon>Metazoa</taxon>
        <taxon>Ecdysozoa</taxon>
        <taxon>Arthropoda</taxon>
        <taxon>Hexapoda</taxon>
        <taxon>Insecta</taxon>
        <taxon>Pterygota</taxon>
        <taxon>Neoptera</taxon>
        <taxon>Endopterygota</taxon>
        <taxon>Hymenoptera</taxon>
        <taxon>Apocrita</taxon>
        <taxon>Ichneumonoidea</taxon>
        <taxon>Braconidae</taxon>
        <taxon>Microgastrinae</taxon>
        <taxon>Cotesia</taxon>
    </lineage>
</organism>
<accession>A0AAV7JAE3</accession>
<reference evidence="1 2" key="1">
    <citation type="journal article" date="2021" name="J. Hered.">
        <title>A chromosome-level genome assembly of the parasitoid wasp, Cotesia glomerata (Hymenoptera: Braconidae).</title>
        <authorList>
            <person name="Pinto B.J."/>
            <person name="Weis J.J."/>
            <person name="Gamble T."/>
            <person name="Ode P.J."/>
            <person name="Paul R."/>
            <person name="Zaspel J.M."/>
        </authorList>
    </citation>
    <scope>NUCLEOTIDE SEQUENCE [LARGE SCALE GENOMIC DNA]</scope>
    <source>
        <strain evidence="1">CgM1</strain>
    </source>
</reference>
<protein>
    <submittedName>
        <fullName evidence="1">Uncharacterized protein</fullName>
    </submittedName>
</protein>
<name>A0AAV7JAE3_COTGL</name>
<keyword evidence="2" id="KW-1185">Reference proteome</keyword>
<dbReference type="EMBL" id="JAHXZJ010000001">
    <property type="protein sequence ID" value="KAH0568554.1"/>
    <property type="molecule type" value="Genomic_DNA"/>
</dbReference>
<gene>
    <name evidence="1" type="ORF">KQX54_021186</name>
</gene>